<dbReference type="EMBL" id="DF820456">
    <property type="protein sequence ID" value="GAK50348.1"/>
    <property type="molecule type" value="Genomic_DNA"/>
</dbReference>
<proteinExistence type="predicted"/>
<dbReference type="Proteomes" id="UP000030700">
    <property type="component" value="Unassembled WGS sequence"/>
</dbReference>
<dbReference type="AlphaFoldDB" id="A0A0S6VWX5"/>
<organism evidence="1">
    <name type="scientific">Candidatus Moduliflexus flocculans</name>
    <dbReference type="NCBI Taxonomy" id="1499966"/>
    <lineage>
        <taxon>Bacteria</taxon>
        <taxon>Candidatus Moduliflexota</taxon>
        <taxon>Candidatus Moduliflexia</taxon>
        <taxon>Candidatus Moduliflexales</taxon>
        <taxon>Candidatus Moduliflexaceae</taxon>
    </lineage>
</organism>
<accession>A0A0S6VWX5</accession>
<dbReference type="HOGENOM" id="CLU_196543_0_0_0"/>
<evidence type="ECO:0008006" key="3">
    <source>
        <dbReference type="Google" id="ProtNLM"/>
    </source>
</evidence>
<gene>
    <name evidence="1" type="ORF">U14_01576</name>
</gene>
<evidence type="ECO:0000313" key="1">
    <source>
        <dbReference type="EMBL" id="GAK50348.1"/>
    </source>
</evidence>
<name>A0A0S6VWX5_9BACT</name>
<dbReference type="STRING" id="1499966.U14_01576"/>
<protein>
    <recommendedName>
        <fullName evidence="3">DUF104 domain-containing protein</fullName>
    </recommendedName>
</protein>
<reference evidence="1" key="1">
    <citation type="journal article" date="2015" name="PeerJ">
        <title>First genomic representation of candidate bacterial phylum KSB3 points to enhanced environmental sensing as a trigger of wastewater bulking.</title>
        <authorList>
            <person name="Sekiguchi Y."/>
            <person name="Ohashi A."/>
            <person name="Parks D.H."/>
            <person name="Yamauchi T."/>
            <person name="Tyson G.W."/>
            <person name="Hugenholtz P."/>
        </authorList>
    </citation>
    <scope>NUCLEOTIDE SEQUENCE [LARGE SCALE GENOMIC DNA]</scope>
</reference>
<keyword evidence="2" id="KW-1185">Reference proteome</keyword>
<evidence type="ECO:0000313" key="2">
    <source>
        <dbReference type="Proteomes" id="UP000030700"/>
    </source>
</evidence>
<sequence length="79" mass="8984">MNAIHGIYHNGMIELSERPSLTKPVEVLVIFPEQQKIVKKVGGLCKDAVIDYDAMEDELRQLSQQTAAHILREMDGEYE</sequence>